<accession>A0ABY8UI41</accession>
<dbReference type="InterPro" id="IPR001611">
    <property type="entry name" value="Leu-rich_rpt"/>
</dbReference>
<dbReference type="Proteomes" id="UP001244341">
    <property type="component" value="Chromosome 11b"/>
</dbReference>
<feature type="signal peptide" evidence="4">
    <location>
        <begin position="1"/>
        <end position="16"/>
    </location>
</feature>
<keyword evidence="3" id="KW-0812">Transmembrane</keyword>
<keyword evidence="3" id="KW-1133">Transmembrane helix</keyword>
<dbReference type="InterPro" id="IPR053211">
    <property type="entry name" value="DNA_repair-toleration"/>
</dbReference>
<dbReference type="InterPro" id="IPR032675">
    <property type="entry name" value="LRR_dom_sf"/>
</dbReference>
<keyword evidence="3" id="KW-0472">Membrane</keyword>
<organism evidence="5 6">
    <name type="scientific">Tetradesmus obliquus</name>
    <name type="common">Green alga</name>
    <name type="synonym">Acutodesmus obliquus</name>
    <dbReference type="NCBI Taxonomy" id="3088"/>
    <lineage>
        <taxon>Eukaryota</taxon>
        <taxon>Viridiplantae</taxon>
        <taxon>Chlorophyta</taxon>
        <taxon>core chlorophytes</taxon>
        <taxon>Chlorophyceae</taxon>
        <taxon>CS clade</taxon>
        <taxon>Sphaeropleales</taxon>
        <taxon>Scenedesmaceae</taxon>
        <taxon>Tetradesmus</taxon>
    </lineage>
</organism>
<evidence type="ECO:0000313" key="6">
    <source>
        <dbReference type="Proteomes" id="UP001244341"/>
    </source>
</evidence>
<dbReference type="PANTHER" id="PTHR48060">
    <property type="entry name" value="DNA DAMAGE-REPAIR/TOLERATION PROTEIN DRT100"/>
    <property type="match status" value="1"/>
</dbReference>
<dbReference type="PANTHER" id="PTHR48060:SF21">
    <property type="entry name" value="L DOMAIN-LIKE PROTEIN"/>
    <property type="match status" value="1"/>
</dbReference>
<feature type="chain" id="PRO_5046527018" description="Leucine-rich repeat-containing N-terminal plant-type domain-containing protein" evidence="4">
    <location>
        <begin position="17"/>
        <end position="912"/>
    </location>
</feature>
<comment type="subcellular location">
    <subcellularLocation>
        <location evidence="1">Cytoplasm</location>
        <location evidence="1">Cytoskeleton</location>
        <location evidence="1">Cilium axoneme</location>
    </subcellularLocation>
</comment>
<sequence length="912" mass="91209">MLALLSVVLLAGAAAAAAPQGTAAEAGLPAIPSLDQPQQELEVSAYPLSQLPGCNYTGGDNFELPVGLLEGDCAVVMDAVAPGDPQVFTFSVPPGGASSLVLGLAVQGGTASMSLWLPGMSVADPPAAVQNELFSSPASSEGWISVPPSQLEAAPSPGKFLLSVTAFSGSPRVTLTVTTPGKDLQLVEPEVALLRGMTEACCTGAETAEDSPFCAVIAPQSLSNNHPWVVDPCHLAPSSCNAEGRLVRLALPVMGLACKEFPAQLGALTALRRLDLTGNNLEGVDMADVAKVVSGLPDLQELALGSTRLSGSLSCELPPSLKVLDLAYNRLQGSLPGCLLSQLGELYVPGNVLSGRLPAPAATSALTTLYANGQRGGGLSGSIPVSIGSLRRLQFLNLANNKLSGALPGLPASMKLLNISGNSVTGRLGSLPSGLWQLDVADNDLAGPLPGLAGLGVLETLVLNNNPRLGGSLPALPARLQHLEAVGCGLAGSLPSLSRGMTRLDVSNNALGGSLAGLDATHMEVLRASNNSFSGVLPASAGTSPRLFLLDLARNKLGGSLPAAWSGPRLQMVMLQDNELTGTIPAALASLPLLGVLRLGGNKLTGSLSAFAAALNDPAAVAAAKAQAPAGSSSSSTKPGLSRLFDLNVTSNQLTGPVPDQLAYLGVFNPNITILVPGSDGAAAIAPRVVDLSGNALAGDWPRWLLKAVPGTVGTCGCSVAVDLGGPHMRLPCPPEGASIAVTDFMWQAAAEQRFACWAQGGAGTAAAAAAGGKAAAGHQAQLLDYLVSPSNNNGNAAEGEGMALGDGGGQIADNQAAAAKRKGVIAGAVVGVVVGGAALAALAYFVVYRRLLQPAKATAFRKFEDDAAAAAAAAAGPAASGAIDMQGLPSGATAAASGPAVSAAEAAARPL</sequence>
<dbReference type="SUPFAM" id="SSF52058">
    <property type="entry name" value="L domain-like"/>
    <property type="match status" value="1"/>
</dbReference>
<evidence type="ECO:0000256" key="3">
    <source>
        <dbReference type="SAM" id="Phobius"/>
    </source>
</evidence>
<dbReference type="Gene3D" id="3.80.10.10">
    <property type="entry name" value="Ribonuclease Inhibitor"/>
    <property type="match status" value="3"/>
</dbReference>
<feature type="transmembrane region" description="Helical" evidence="3">
    <location>
        <begin position="825"/>
        <end position="848"/>
    </location>
</feature>
<evidence type="ECO:0000256" key="2">
    <source>
        <dbReference type="ARBA" id="ARBA00022729"/>
    </source>
</evidence>
<evidence type="ECO:0000313" key="5">
    <source>
        <dbReference type="EMBL" id="WIA20333.1"/>
    </source>
</evidence>
<name>A0ABY8UI41_TETOB</name>
<keyword evidence="2 4" id="KW-0732">Signal</keyword>
<protein>
    <recommendedName>
        <fullName evidence="7">Leucine-rich repeat-containing N-terminal plant-type domain-containing protein</fullName>
    </recommendedName>
</protein>
<evidence type="ECO:0000256" key="4">
    <source>
        <dbReference type="SAM" id="SignalP"/>
    </source>
</evidence>
<reference evidence="5 6" key="1">
    <citation type="submission" date="2023-05" db="EMBL/GenBank/DDBJ databases">
        <title>A 100% complete, gapless, phased diploid assembly of the Scenedesmus obliquus UTEX 3031 genome.</title>
        <authorList>
            <person name="Biondi T.C."/>
            <person name="Hanschen E.R."/>
            <person name="Kwon T."/>
            <person name="Eng W."/>
            <person name="Kruse C.P.S."/>
            <person name="Koehler S.I."/>
            <person name="Kunde Y."/>
            <person name="Gleasner C.D."/>
            <person name="You Mak K.T."/>
            <person name="Polle J."/>
            <person name="Hovde B.T."/>
            <person name="Starkenburg S.R."/>
        </authorList>
    </citation>
    <scope>NUCLEOTIDE SEQUENCE [LARGE SCALE GENOMIC DNA]</scope>
    <source>
        <strain evidence="5 6">DOE0152z</strain>
    </source>
</reference>
<dbReference type="EMBL" id="CP126218">
    <property type="protein sequence ID" value="WIA20333.1"/>
    <property type="molecule type" value="Genomic_DNA"/>
</dbReference>
<evidence type="ECO:0008006" key="7">
    <source>
        <dbReference type="Google" id="ProtNLM"/>
    </source>
</evidence>
<gene>
    <name evidence="5" type="ORF">OEZ85_006164</name>
</gene>
<evidence type="ECO:0000256" key="1">
    <source>
        <dbReference type="ARBA" id="ARBA00004430"/>
    </source>
</evidence>
<dbReference type="Pfam" id="PF00560">
    <property type="entry name" value="LRR_1"/>
    <property type="match status" value="2"/>
</dbReference>
<proteinExistence type="predicted"/>
<keyword evidence="6" id="KW-1185">Reference proteome</keyword>